<gene>
    <name evidence="1" type="ORF">JEQ47_16630</name>
</gene>
<dbReference type="EMBL" id="JAEKMH010000004">
    <property type="protein sequence ID" value="MBJ3786353.1"/>
    <property type="molecule type" value="Genomic_DNA"/>
</dbReference>
<comment type="caution">
    <text evidence="1">The sequence shown here is derived from an EMBL/GenBank/DDBJ whole genome shotgun (WGS) entry which is preliminary data.</text>
</comment>
<dbReference type="Gene3D" id="3.30.450.410">
    <property type="match status" value="1"/>
</dbReference>
<name>A0A934IT87_9HYPH</name>
<dbReference type="RefSeq" id="WP_198877545.1">
    <property type="nucleotide sequence ID" value="NZ_JAEKMH010000004.1"/>
</dbReference>
<sequence length="215" mass="23688">MTTTDQRKKYEAVDHALLNKWRKPEGQELIREGGKIANYLIDHGPLPVHVADAMLPEEHRATGMIKFFNDRDYGLEVNAAGDIVGAGISLIADERSAVHVSEIKGRRFYNWCVCDIVMFPIVLGLDAPSSTKCPASGETITFTVTQKGLENLSHPDAWFTLAPAHGGDIRKVYCNRVNIYIDREKAEAAVAADSDLACAPIAELWTGTKDLADMF</sequence>
<proteinExistence type="predicted"/>
<protein>
    <recommendedName>
        <fullName evidence="3">Alkylmercury lyase</fullName>
    </recommendedName>
</protein>
<keyword evidence="2" id="KW-1185">Reference proteome</keyword>
<dbReference type="InterPro" id="IPR004927">
    <property type="entry name" value="MerB"/>
</dbReference>
<dbReference type="GO" id="GO:0018836">
    <property type="term" value="F:alkylmercury lyase activity"/>
    <property type="evidence" value="ECO:0007669"/>
    <property type="project" value="InterPro"/>
</dbReference>
<organism evidence="1 2">
    <name type="scientific">Devosia sediminis</name>
    <dbReference type="NCBI Taxonomy" id="2798801"/>
    <lineage>
        <taxon>Bacteria</taxon>
        <taxon>Pseudomonadati</taxon>
        <taxon>Pseudomonadota</taxon>
        <taxon>Alphaproteobacteria</taxon>
        <taxon>Hyphomicrobiales</taxon>
        <taxon>Devosiaceae</taxon>
        <taxon>Devosia</taxon>
    </lineage>
</organism>
<accession>A0A934IT87</accession>
<dbReference type="Pfam" id="PF03243">
    <property type="entry name" value="MerB"/>
    <property type="match status" value="1"/>
</dbReference>
<dbReference type="SUPFAM" id="SSF160387">
    <property type="entry name" value="NosL/MerB-like"/>
    <property type="match status" value="1"/>
</dbReference>
<evidence type="ECO:0008006" key="3">
    <source>
        <dbReference type="Google" id="ProtNLM"/>
    </source>
</evidence>
<dbReference type="AlphaFoldDB" id="A0A934IT87"/>
<evidence type="ECO:0000313" key="2">
    <source>
        <dbReference type="Proteomes" id="UP000602124"/>
    </source>
</evidence>
<dbReference type="Proteomes" id="UP000602124">
    <property type="component" value="Unassembled WGS sequence"/>
</dbReference>
<reference evidence="1" key="1">
    <citation type="submission" date="2020-12" db="EMBL/GenBank/DDBJ databases">
        <title>Devosia sp. MSA67 isolated from Mo River.</title>
        <authorList>
            <person name="Ma F."/>
            <person name="Zi Z."/>
        </authorList>
    </citation>
    <scope>NUCLEOTIDE SEQUENCE</scope>
    <source>
        <strain evidence="1">MSA67</strain>
    </source>
</reference>
<dbReference type="InterPro" id="IPR053717">
    <property type="entry name" value="MerB_lyase_sf"/>
</dbReference>
<evidence type="ECO:0000313" key="1">
    <source>
        <dbReference type="EMBL" id="MBJ3786353.1"/>
    </source>
</evidence>